<dbReference type="Pfam" id="PF01266">
    <property type="entry name" value="DAO"/>
    <property type="match status" value="1"/>
</dbReference>
<dbReference type="InterPro" id="IPR006076">
    <property type="entry name" value="FAD-dep_OxRdtase"/>
</dbReference>
<keyword evidence="4" id="KW-1185">Reference proteome</keyword>
<feature type="compositionally biased region" description="Polar residues" evidence="1">
    <location>
        <begin position="10"/>
        <end position="19"/>
    </location>
</feature>
<dbReference type="OrthoDB" id="9805852at2"/>
<dbReference type="GO" id="GO:0005737">
    <property type="term" value="C:cytoplasm"/>
    <property type="evidence" value="ECO:0007669"/>
    <property type="project" value="TreeGrafter"/>
</dbReference>
<dbReference type="AlphaFoldDB" id="A0A5C8ZC08"/>
<dbReference type="Gene3D" id="3.30.9.10">
    <property type="entry name" value="D-Amino Acid Oxidase, subunit A, domain 2"/>
    <property type="match status" value="1"/>
</dbReference>
<feature type="region of interest" description="Disordered" evidence="1">
    <location>
        <begin position="1"/>
        <end position="95"/>
    </location>
</feature>
<proteinExistence type="predicted"/>
<dbReference type="EMBL" id="VKAC01000008">
    <property type="protein sequence ID" value="TXR55422.1"/>
    <property type="molecule type" value="Genomic_DNA"/>
</dbReference>
<feature type="domain" description="FAD dependent oxidoreductase" evidence="2">
    <location>
        <begin position="100"/>
        <end position="477"/>
    </location>
</feature>
<dbReference type="SUPFAM" id="SSF51905">
    <property type="entry name" value="FAD/NAD(P)-binding domain"/>
    <property type="match status" value="1"/>
</dbReference>
<name>A0A5C8ZC08_9ACTN</name>
<accession>A0A5C8ZC08</accession>
<dbReference type="Gene3D" id="3.50.50.60">
    <property type="entry name" value="FAD/NAD(P)-binding domain"/>
    <property type="match status" value="1"/>
</dbReference>
<dbReference type="PANTHER" id="PTHR13847">
    <property type="entry name" value="SARCOSINE DEHYDROGENASE-RELATED"/>
    <property type="match status" value="1"/>
</dbReference>
<sequence>MASGPRLAASATSWRSTAGLTAGTPPSWPGGHPDARGRARERTRERTRSGAREDQPVGSSANGLGGGGVSFWWHQLGGAPRQRPPLPRPPSSSSPALECDVAVVGAGYTGLWTAYYLKRADPSLRVVVLEQAFAGYGASGRNGGWLTNEITGGVEGYRASHGPAAVDAFQLAVDETVAEVVRVAEVEGIDADVHLGGEHTVARGPAQLARLRELHAGMASRAGTDVQWLDADEAFERIGVAGTSAAVWHPHCARIHPAKLVRGLAEAVERLGVEVYEGTRVTEVSPGLARTEVDGVAGDVRARVVVRATEGFTADVRGHRRDWLPMNSSMVATAPLPSAAWDAIGWDGRATLGDAAHVYMYAQRTADDRIALGGRGVPYAYGSRTARTTADGETPARTVEGLRRVLETFFPVLRQLTPDGRAPLEHAWSGVLAVPRDWHASVGIERAADGTALAWAGGYVGTGVTATNLAGRTLRDLVLGERTALTELPWVGHRVRRWEPEPLRWLAVHGLYAAYRAADAAEARGRTRTSPLAVLAGKVAGHH</sequence>
<evidence type="ECO:0000259" key="2">
    <source>
        <dbReference type="Pfam" id="PF01266"/>
    </source>
</evidence>
<evidence type="ECO:0000313" key="4">
    <source>
        <dbReference type="Proteomes" id="UP000321234"/>
    </source>
</evidence>
<dbReference type="InterPro" id="IPR036188">
    <property type="entry name" value="FAD/NAD-bd_sf"/>
</dbReference>
<feature type="compositionally biased region" description="Pro residues" evidence="1">
    <location>
        <begin position="82"/>
        <end position="92"/>
    </location>
</feature>
<organism evidence="3 4">
    <name type="scientific">Quadrisphaera setariae</name>
    <dbReference type="NCBI Taxonomy" id="2593304"/>
    <lineage>
        <taxon>Bacteria</taxon>
        <taxon>Bacillati</taxon>
        <taxon>Actinomycetota</taxon>
        <taxon>Actinomycetes</taxon>
        <taxon>Kineosporiales</taxon>
        <taxon>Kineosporiaceae</taxon>
        <taxon>Quadrisphaera</taxon>
    </lineage>
</organism>
<reference evidence="3 4" key="1">
    <citation type="submission" date="2019-07" db="EMBL/GenBank/DDBJ databases">
        <title>Quadrisphaera sp. strain DD2A genome sequencing and assembly.</title>
        <authorList>
            <person name="Kim I."/>
        </authorList>
    </citation>
    <scope>NUCLEOTIDE SEQUENCE [LARGE SCALE GENOMIC DNA]</scope>
    <source>
        <strain evidence="3 4">DD2A</strain>
    </source>
</reference>
<evidence type="ECO:0000313" key="3">
    <source>
        <dbReference type="EMBL" id="TXR55422.1"/>
    </source>
</evidence>
<gene>
    <name evidence="3" type="ORF">FMM08_13950</name>
</gene>
<evidence type="ECO:0000256" key="1">
    <source>
        <dbReference type="SAM" id="MobiDB-lite"/>
    </source>
</evidence>
<comment type="caution">
    <text evidence="3">The sequence shown here is derived from an EMBL/GenBank/DDBJ whole genome shotgun (WGS) entry which is preliminary data.</text>
</comment>
<dbReference type="Proteomes" id="UP000321234">
    <property type="component" value="Unassembled WGS sequence"/>
</dbReference>
<protein>
    <submittedName>
        <fullName evidence="3">FAD-dependent oxidoreductase</fullName>
    </submittedName>
</protein>
<feature type="compositionally biased region" description="Basic and acidic residues" evidence="1">
    <location>
        <begin position="33"/>
        <end position="55"/>
    </location>
</feature>
<dbReference type="PANTHER" id="PTHR13847:SF285">
    <property type="entry name" value="FAD DEPENDENT OXIDOREDUCTASE DOMAIN-CONTAINING PROTEIN"/>
    <property type="match status" value="1"/>
</dbReference>